<comment type="caution">
    <text evidence="1">The sequence shown here is derived from an EMBL/GenBank/DDBJ whole genome shotgun (WGS) entry which is preliminary data.</text>
</comment>
<protein>
    <submittedName>
        <fullName evidence="1">Uncharacterized protein</fullName>
    </submittedName>
</protein>
<dbReference type="Gene3D" id="3.40.50.1820">
    <property type="entry name" value="alpha/beta hydrolase"/>
    <property type="match status" value="1"/>
</dbReference>
<gene>
    <name evidence="1" type="ORF">A3D78_03195</name>
</gene>
<dbReference type="EMBL" id="MFJM01000043">
    <property type="protein sequence ID" value="OGG17273.1"/>
    <property type="molecule type" value="Genomic_DNA"/>
</dbReference>
<dbReference type="SUPFAM" id="SSF53474">
    <property type="entry name" value="alpha/beta-Hydrolases"/>
    <property type="match status" value="1"/>
</dbReference>
<reference evidence="1 2" key="1">
    <citation type="journal article" date="2016" name="Nat. Commun.">
        <title>Thousands of microbial genomes shed light on interconnected biogeochemical processes in an aquifer system.</title>
        <authorList>
            <person name="Anantharaman K."/>
            <person name="Brown C.T."/>
            <person name="Hug L.A."/>
            <person name="Sharon I."/>
            <person name="Castelle C.J."/>
            <person name="Probst A.J."/>
            <person name="Thomas B.C."/>
            <person name="Singh A."/>
            <person name="Wilkins M.J."/>
            <person name="Karaoz U."/>
            <person name="Brodie E.L."/>
            <person name="Williams K.H."/>
            <person name="Hubbard S.S."/>
            <person name="Banfield J.F."/>
        </authorList>
    </citation>
    <scope>NUCLEOTIDE SEQUENCE [LARGE SCALE GENOMIC DNA]</scope>
</reference>
<dbReference type="AlphaFoldDB" id="A0A1F5ZY33"/>
<evidence type="ECO:0000313" key="1">
    <source>
        <dbReference type="EMBL" id="OGG17273.1"/>
    </source>
</evidence>
<dbReference type="Proteomes" id="UP000176253">
    <property type="component" value="Unassembled WGS sequence"/>
</dbReference>
<dbReference type="InterPro" id="IPR029058">
    <property type="entry name" value="AB_hydrolase_fold"/>
</dbReference>
<sequence length="287" mass="32877">MTLPKNEIVISQIRFSYYRLGQGRTLFLIPAFHSDVNRFSSLLDILARYFTVYIPELPGISTISPLGHYQHTAKNYALLLNKMIAKLGIEDYILSGFCLGAVIAVRLLQITEKPPSHLMFFEAIYDADYILLNTIDSLAIQTIKTFGPHNRLINSIIDSSLHSDKFLTLYFRLLYRHERHIDQVIPHQIKLTSQMNSRAWVELIYDIFSLHLKKENLIFNIPATLIYNIHDDILDTPKTIAGMKKTFPHSHVFNVNLTQHAPSGPIDKAFVTRLISPLLPILKSLSH</sequence>
<evidence type="ECO:0000313" key="2">
    <source>
        <dbReference type="Proteomes" id="UP000176253"/>
    </source>
</evidence>
<name>A0A1F5ZY33_9BACT</name>
<proteinExistence type="predicted"/>
<accession>A0A1F5ZY33</accession>
<organism evidence="1 2">
    <name type="scientific">Candidatus Gottesmanbacteria bacterium RIFCSPHIGHO2_02_FULL_39_14</name>
    <dbReference type="NCBI Taxonomy" id="1798383"/>
    <lineage>
        <taxon>Bacteria</taxon>
        <taxon>Candidatus Gottesmaniibacteriota</taxon>
    </lineage>
</organism>
<dbReference type="STRING" id="1798383.A3D78_03195"/>